<dbReference type="InterPro" id="IPR025224">
    <property type="entry name" value="CCAR1/CCAR2"/>
</dbReference>
<dbReference type="PANTHER" id="PTHR14304:SF11">
    <property type="entry name" value="SAP DOMAIN-CONTAINING PROTEIN"/>
    <property type="match status" value="1"/>
</dbReference>
<keyword evidence="3" id="KW-0597">Phosphoprotein</keyword>
<comment type="caution">
    <text evidence="8">The sequence shown here is derived from an EMBL/GenBank/DDBJ whole genome shotgun (WGS) entry which is preliminary data.</text>
</comment>
<comment type="subcellular location">
    <subcellularLocation>
        <location evidence="1">Cytoplasm</location>
    </subcellularLocation>
</comment>
<feature type="region of interest" description="Disordered" evidence="6">
    <location>
        <begin position="733"/>
        <end position="809"/>
    </location>
</feature>
<feature type="compositionally biased region" description="Basic and acidic residues" evidence="6">
    <location>
        <begin position="188"/>
        <end position="218"/>
    </location>
</feature>
<dbReference type="Proteomes" id="UP001566132">
    <property type="component" value="Unassembled WGS sequence"/>
</dbReference>
<evidence type="ECO:0000256" key="2">
    <source>
        <dbReference type="ARBA" id="ARBA00022490"/>
    </source>
</evidence>
<feature type="region of interest" description="Disordered" evidence="6">
    <location>
        <begin position="1032"/>
        <end position="1109"/>
    </location>
</feature>
<protein>
    <recommendedName>
        <fullName evidence="7">SAP domain-containing protein</fullName>
    </recommendedName>
</protein>
<dbReference type="SMART" id="SM00513">
    <property type="entry name" value="SAP"/>
    <property type="match status" value="1"/>
</dbReference>
<feature type="region of interest" description="Disordered" evidence="6">
    <location>
        <begin position="593"/>
        <end position="640"/>
    </location>
</feature>
<feature type="domain" description="SAP" evidence="7">
    <location>
        <begin position="556"/>
        <end position="590"/>
    </location>
</feature>
<dbReference type="AlphaFoldDB" id="A0ABD1EC27"/>
<feature type="coiled-coil region" evidence="5">
    <location>
        <begin position="976"/>
        <end position="1003"/>
    </location>
</feature>
<reference evidence="8 9" key="1">
    <citation type="submission" date="2024-05" db="EMBL/GenBank/DDBJ databases">
        <title>Genetic variation in Jamaican populations of the coffee berry borer (Hypothenemus hampei).</title>
        <authorList>
            <person name="Errbii M."/>
            <person name="Myrie A."/>
        </authorList>
    </citation>
    <scope>NUCLEOTIDE SEQUENCE [LARGE SCALE GENOMIC DNA]</scope>
    <source>
        <strain evidence="8">JA-Hopewell-2020-01-JO</strain>
        <tissue evidence="8">Whole body</tissue>
    </source>
</reference>
<feature type="compositionally biased region" description="Basic and acidic residues" evidence="6">
    <location>
        <begin position="733"/>
        <end position="791"/>
    </location>
</feature>
<dbReference type="InterPro" id="IPR025223">
    <property type="entry name" value="S1-like_RNA-bd_dom"/>
</dbReference>
<dbReference type="GO" id="GO:0005737">
    <property type="term" value="C:cytoplasm"/>
    <property type="evidence" value="ECO:0007669"/>
    <property type="project" value="UniProtKB-SubCell"/>
</dbReference>
<feature type="compositionally biased region" description="Basic and acidic residues" evidence="6">
    <location>
        <begin position="1032"/>
        <end position="1098"/>
    </location>
</feature>
<dbReference type="Pfam" id="PF02037">
    <property type="entry name" value="SAP"/>
    <property type="match status" value="1"/>
</dbReference>
<dbReference type="EMBL" id="JBDJPC010000009">
    <property type="protein sequence ID" value="KAL1492187.1"/>
    <property type="molecule type" value="Genomic_DNA"/>
</dbReference>
<keyword evidence="2" id="KW-0963">Cytoplasm</keyword>
<accession>A0ABD1EC27</accession>
<gene>
    <name evidence="8" type="ORF">ABEB36_012671</name>
</gene>
<dbReference type="Pfam" id="PF14444">
    <property type="entry name" value="S1-like"/>
    <property type="match status" value="1"/>
</dbReference>
<dbReference type="PANTHER" id="PTHR14304">
    <property type="entry name" value="CELL DIVISION CYCLE AND APOPTOSIS REGULATOR PROTEIN"/>
    <property type="match status" value="1"/>
</dbReference>
<dbReference type="Pfam" id="PF19256">
    <property type="entry name" value="LAIKA"/>
    <property type="match status" value="1"/>
</dbReference>
<dbReference type="InterPro" id="IPR036361">
    <property type="entry name" value="SAP_dom_sf"/>
</dbReference>
<sequence>MSYNKNSVWSNKHQQGNNQALGAMANLNHSGMVPFQQQPQVFQNMGLNQQNLGLGLQQMAASQLSLASNPIFQQQLTTVSYPNTRGLNPNAFQSQGNTQNNPATKRKVFTGTVTQVHENFGFIDDEVFFSRNVCSKGSNPVMGDRVLCEATFNPSMPFKWNATRVQVMQSGYSRDQRSESNNNNNFGRRNEVGNRDFGGRDNRSKPAVGDRRNRSRDRDDEEFERKRRREERVREREKDDKDRKSPVRRRSRSPKARRRTRITPRYMVQIPKINLNLTEADLLEVKKRYPNLYIPSDFFITNIRWVDTFPADKPYALNRPCSFHIMYKELESIAENEAILEPPDADYKFSAKVMLMSVPGLEEIYQKCCALADEKDSRDRDSEDRDHVHPTRLINFLVGLRGKNETMAIGGPWSPSLDGENPETDPSVLIKTAIRTCKALTGIDLSNCTQWYRFLELYYRRGETTHKGKTVAARVETVVIFLPDVWSCLPTRVEWEEIQQGYRKHLEKILNADNGGDISSGSIEEPPNEEALIDEKDDEDGDTTTMEPTPINELNLKTMTVVQLRSELKARNLDSKGLKAQLVARLTKILKSEAEKEEEEDEIKDKQSSEVEGGSEKAGEEEHSSEKVKKSEMEEKKLDEVQKRRLEKQYTLPEQPHLIVHPSKTAKSGKFDCTSMSLSLLLDYRPEDTKEHSFECFTKFLQVSLFAELFNEMLVRDFGFNIFKALYGLPEKPKEEEKKKKKDKKDDDKKDDKSGDEECKTDEIAETKKDKEDDDKKKDKDSKKDDRKSDSSDEDDDDGRRSTKEKKKKDRVKLVTKDKHLLLSFVYFDQTHCGYLFDKDLEELLYTLGLNFSRSQVKKIVNKAITRDTLHYRKLTDKPKEDGDNGEKVAETIIDWHELALGNRKLLPVFEADRSKFKNVEVKSIESNDDLIMYQGAVIDIGKLLSQLDRCEKARIETEQILLDFKTENTKLSEKYSKSSSTIKHLNSEIKDYKEKLRNTEDSLGRSNAHAKLFQTTLMDIRDKIDPVLKTVSHKDDKKEDRKDRDRDNDKKSRDDGKSRWEKERDVSRKDSLDKKEHETKKEFKEKIEIKKEKKEDPETKEEDIEMKE</sequence>
<proteinExistence type="predicted"/>
<dbReference type="SMART" id="SM01122">
    <property type="entry name" value="DBC1"/>
    <property type="match status" value="1"/>
</dbReference>
<feature type="compositionally biased region" description="Acidic residues" evidence="6">
    <location>
        <begin position="526"/>
        <end position="542"/>
    </location>
</feature>
<evidence type="ECO:0000256" key="5">
    <source>
        <dbReference type="SAM" id="Coils"/>
    </source>
</evidence>
<organism evidence="8 9">
    <name type="scientific">Hypothenemus hampei</name>
    <name type="common">Coffee berry borer</name>
    <dbReference type="NCBI Taxonomy" id="57062"/>
    <lineage>
        <taxon>Eukaryota</taxon>
        <taxon>Metazoa</taxon>
        <taxon>Ecdysozoa</taxon>
        <taxon>Arthropoda</taxon>
        <taxon>Hexapoda</taxon>
        <taxon>Insecta</taxon>
        <taxon>Pterygota</taxon>
        <taxon>Neoptera</taxon>
        <taxon>Endopterygota</taxon>
        <taxon>Coleoptera</taxon>
        <taxon>Polyphaga</taxon>
        <taxon>Cucujiformia</taxon>
        <taxon>Curculionidae</taxon>
        <taxon>Scolytinae</taxon>
        <taxon>Hypothenemus</taxon>
    </lineage>
</organism>
<evidence type="ECO:0000256" key="1">
    <source>
        <dbReference type="ARBA" id="ARBA00004496"/>
    </source>
</evidence>
<feature type="region of interest" description="Disordered" evidence="6">
    <location>
        <begin position="514"/>
        <end position="550"/>
    </location>
</feature>
<feature type="region of interest" description="Disordered" evidence="6">
    <location>
        <begin position="169"/>
        <end position="262"/>
    </location>
</feature>
<dbReference type="SUPFAM" id="SSF68906">
    <property type="entry name" value="SAP domain"/>
    <property type="match status" value="1"/>
</dbReference>
<dbReference type="InterPro" id="IPR025954">
    <property type="entry name" value="DBC1/CARP1_inactive_NUDIX"/>
</dbReference>
<dbReference type="InterPro" id="IPR003034">
    <property type="entry name" value="SAP_dom"/>
</dbReference>
<evidence type="ECO:0000259" key="7">
    <source>
        <dbReference type="PROSITE" id="PS50800"/>
    </source>
</evidence>
<evidence type="ECO:0000313" key="9">
    <source>
        <dbReference type="Proteomes" id="UP001566132"/>
    </source>
</evidence>
<evidence type="ECO:0000313" key="8">
    <source>
        <dbReference type="EMBL" id="KAL1492187.1"/>
    </source>
</evidence>
<feature type="compositionally biased region" description="Basic and acidic residues" evidence="6">
    <location>
        <begin position="230"/>
        <end position="245"/>
    </location>
</feature>
<feature type="compositionally biased region" description="Basic residues" evidence="6">
    <location>
        <begin position="246"/>
        <end position="262"/>
    </location>
</feature>
<name>A0ABD1EC27_HYPHA</name>
<dbReference type="Pfam" id="PF14443">
    <property type="entry name" value="DBC1"/>
    <property type="match status" value="1"/>
</dbReference>
<feature type="compositionally biased region" description="Acidic residues" evidence="6">
    <location>
        <begin position="1099"/>
        <end position="1109"/>
    </location>
</feature>
<feature type="compositionally biased region" description="Basic and acidic residues" evidence="6">
    <location>
        <begin position="603"/>
        <end position="640"/>
    </location>
</feature>
<evidence type="ECO:0000256" key="3">
    <source>
        <dbReference type="ARBA" id="ARBA00022553"/>
    </source>
</evidence>
<evidence type="ECO:0000256" key="6">
    <source>
        <dbReference type="SAM" id="MobiDB-lite"/>
    </source>
</evidence>
<dbReference type="Gene3D" id="1.10.720.30">
    <property type="entry name" value="SAP domain"/>
    <property type="match status" value="1"/>
</dbReference>
<evidence type="ECO:0000256" key="4">
    <source>
        <dbReference type="ARBA" id="ARBA00023054"/>
    </source>
</evidence>
<keyword evidence="4 5" id="KW-0175">Coiled coil</keyword>
<dbReference type="InterPro" id="IPR045353">
    <property type="entry name" value="LAIKA"/>
</dbReference>
<dbReference type="PROSITE" id="PS50800">
    <property type="entry name" value="SAP"/>
    <property type="match status" value="1"/>
</dbReference>
<keyword evidence="9" id="KW-1185">Reference proteome</keyword>